<dbReference type="SUPFAM" id="SSF47413">
    <property type="entry name" value="lambda repressor-like DNA-binding domains"/>
    <property type="match status" value="1"/>
</dbReference>
<protein>
    <submittedName>
        <fullName evidence="2">Helix-turn-helix domain-containing protein</fullName>
    </submittedName>
</protein>
<proteinExistence type="predicted"/>
<organism evidence="2 3">
    <name type="scientific">Pseudonocardia acidicola</name>
    <dbReference type="NCBI Taxonomy" id="2724939"/>
    <lineage>
        <taxon>Bacteria</taxon>
        <taxon>Bacillati</taxon>
        <taxon>Actinomycetota</taxon>
        <taxon>Actinomycetes</taxon>
        <taxon>Pseudonocardiales</taxon>
        <taxon>Pseudonocardiaceae</taxon>
        <taxon>Pseudonocardia</taxon>
    </lineage>
</organism>
<evidence type="ECO:0000259" key="1">
    <source>
        <dbReference type="PROSITE" id="PS50943"/>
    </source>
</evidence>
<feature type="domain" description="HTH cro/C1-type" evidence="1">
    <location>
        <begin position="28"/>
        <end position="84"/>
    </location>
</feature>
<keyword evidence="3" id="KW-1185">Reference proteome</keyword>
<gene>
    <name evidence="2" type="ORF">HF526_04620</name>
</gene>
<name>A0ABX1S895_9PSEU</name>
<dbReference type="InterPro" id="IPR043917">
    <property type="entry name" value="DUF5753"/>
</dbReference>
<accession>A0ABX1S895</accession>
<dbReference type="InterPro" id="IPR010982">
    <property type="entry name" value="Lambda_DNA-bd_dom_sf"/>
</dbReference>
<evidence type="ECO:0000313" key="2">
    <source>
        <dbReference type="EMBL" id="NMH96601.1"/>
    </source>
</evidence>
<dbReference type="Gene3D" id="1.10.260.40">
    <property type="entry name" value="lambda repressor-like DNA-binding domains"/>
    <property type="match status" value="1"/>
</dbReference>
<dbReference type="PROSITE" id="PS50943">
    <property type="entry name" value="HTH_CROC1"/>
    <property type="match status" value="1"/>
</dbReference>
<dbReference type="Pfam" id="PF13560">
    <property type="entry name" value="HTH_31"/>
    <property type="match status" value="1"/>
</dbReference>
<dbReference type="CDD" id="cd00093">
    <property type="entry name" value="HTH_XRE"/>
    <property type="match status" value="1"/>
</dbReference>
<dbReference type="SMART" id="SM00530">
    <property type="entry name" value="HTH_XRE"/>
    <property type="match status" value="1"/>
</dbReference>
<sequence length="294" mass="31949">MTGGRLRSQMAGTSTSASAGLEGLAARLRALREDTEPRISQAAAARHLGVSQGKISRAETGRFLLDPEQVDALARLYGAGEDERGQLVSWAEALKPGRVDSRLIFQRGTNHFQERIRRMEEAAARVRSYQPGMVIGSLQTEAYARAVFGHHSPDEAAASVASRLARYRMMLDDPNRSWTLIQTEGALSWNLGGPAVMAGQLDHLVTASQLPNVRLGLITLATPMAFAAPHGFHIYDQQAVQIGTKTATALTSDPRDLGVYDLLFQRLEGAAVFGDEARTVIARLATRYRQLAKA</sequence>
<dbReference type="EMBL" id="JAAXLA010000005">
    <property type="protein sequence ID" value="NMH96601.1"/>
    <property type="molecule type" value="Genomic_DNA"/>
</dbReference>
<reference evidence="2 3" key="1">
    <citation type="submission" date="2020-04" db="EMBL/GenBank/DDBJ databases">
        <authorList>
            <person name="Klaysubun C."/>
            <person name="Duangmal K."/>
            <person name="Lipun K."/>
        </authorList>
    </citation>
    <scope>NUCLEOTIDE SEQUENCE [LARGE SCALE GENOMIC DNA]</scope>
    <source>
        <strain evidence="2 3">K10HN5</strain>
    </source>
</reference>
<dbReference type="Proteomes" id="UP000820669">
    <property type="component" value="Unassembled WGS sequence"/>
</dbReference>
<comment type="caution">
    <text evidence="2">The sequence shown here is derived from an EMBL/GenBank/DDBJ whole genome shotgun (WGS) entry which is preliminary data.</text>
</comment>
<dbReference type="InterPro" id="IPR001387">
    <property type="entry name" value="Cro/C1-type_HTH"/>
</dbReference>
<dbReference type="Pfam" id="PF19054">
    <property type="entry name" value="DUF5753"/>
    <property type="match status" value="1"/>
</dbReference>
<evidence type="ECO:0000313" key="3">
    <source>
        <dbReference type="Proteomes" id="UP000820669"/>
    </source>
</evidence>